<comment type="caution">
    <text evidence="1">The sequence shown here is derived from an EMBL/GenBank/DDBJ whole genome shotgun (WGS) entry which is preliminary data.</text>
</comment>
<dbReference type="EMBL" id="JAVRHR010000001">
    <property type="protein sequence ID" value="MDT0605609.1"/>
    <property type="molecule type" value="Genomic_DNA"/>
</dbReference>
<dbReference type="Gene3D" id="3.40.50.1820">
    <property type="entry name" value="alpha/beta hydrolase"/>
    <property type="match status" value="1"/>
</dbReference>
<proteinExistence type="predicted"/>
<organism evidence="1 2">
    <name type="scientific">Croceitalea rosinachiae</name>
    <dbReference type="NCBI Taxonomy" id="3075596"/>
    <lineage>
        <taxon>Bacteria</taxon>
        <taxon>Pseudomonadati</taxon>
        <taxon>Bacteroidota</taxon>
        <taxon>Flavobacteriia</taxon>
        <taxon>Flavobacteriales</taxon>
        <taxon>Flavobacteriaceae</taxon>
        <taxon>Croceitalea</taxon>
    </lineage>
</organism>
<evidence type="ECO:0008006" key="3">
    <source>
        <dbReference type="Google" id="ProtNLM"/>
    </source>
</evidence>
<reference evidence="1 2" key="1">
    <citation type="submission" date="2023-09" db="EMBL/GenBank/DDBJ databases">
        <authorList>
            <person name="Rey-Velasco X."/>
        </authorList>
    </citation>
    <scope>NUCLEOTIDE SEQUENCE [LARGE SCALE GENOMIC DNA]</scope>
    <source>
        <strain evidence="1 2">F388</strain>
    </source>
</reference>
<dbReference type="InterPro" id="IPR029058">
    <property type="entry name" value="AB_hydrolase_fold"/>
</dbReference>
<sequence length="191" mass="21392">MAEKLLVISDMWGVKKGLWITSYFGYLQQYFDIQFHDCQQLGNIDELVNTKENLHKAFINGGIDTAVAHLLKKETDPCHVLAFSTGGTIAWKAGLGGLPIKSLTAVSPTRIRFENEKPDCDINLVYGECDEFKPGMIWTKQVGVDLNVIPNFGHELYSDEKIIAEVCKGLLKKVMHKESTGQVEKQYKKGA</sequence>
<evidence type="ECO:0000313" key="2">
    <source>
        <dbReference type="Proteomes" id="UP001255246"/>
    </source>
</evidence>
<evidence type="ECO:0000313" key="1">
    <source>
        <dbReference type="EMBL" id="MDT0605609.1"/>
    </source>
</evidence>
<protein>
    <recommendedName>
        <fullName evidence="3">Alpha/beta hydrolase</fullName>
    </recommendedName>
</protein>
<dbReference type="Proteomes" id="UP001255246">
    <property type="component" value="Unassembled WGS sequence"/>
</dbReference>
<name>A0ABU3A6L5_9FLAO</name>
<accession>A0ABU3A6L5</accession>
<gene>
    <name evidence="1" type="ORF">RM706_01120</name>
</gene>
<dbReference type="SUPFAM" id="SSF53474">
    <property type="entry name" value="alpha/beta-Hydrolases"/>
    <property type="match status" value="1"/>
</dbReference>
<keyword evidence="2" id="KW-1185">Reference proteome</keyword>
<dbReference type="RefSeq" id="WP_311349180.1">
    <property type="nucleotide sequence ID" value="NZ_JAVRHR010000001.1"/>
</dbReference>